<gene>
    <name evidence="2" type="ORF">C900_04720</name>
</gene>
<evidence type="ECO:0000313" key="3">
    <source>
        <dbReference type="Proteomes" id="UP000011135"/>
    </source>
</evidence>
<proteinExistence type="predicted"/>
<comment type="caution">
    <text evidence="2">The sequence shown here is derived from an EMBL/GenBank/DDBJ whole genome shotgun (WGS) entry which is preliminary data.</text>
</comment>
<accession>L8JNL7</accession>
<organism evidence="2 3">
    <name type="scientific">Fulvivirga imtechensis AK7</name>
    <dbReference type="NCBI Taxonomy" id="1237149"/>
    <lineage>
        <taxon>Bacteria</taxon>
        <taxon>Pseudomonadati</taxon>
        <taxon>Bacteroidota</taxon>
        <taxon>Cytophagia</taxon>
        <taxon>Cytophagales</taxon>
        <taxon>Fulvivirgaceae</taxon>
        <taxon>Fulvivirga</taxon>
    </lineage>
</organism>
<keyword evidence="3" id="KW-1185">Reference proteome</keyword>
<feature type="region of interest" description="Disordered" evidence="1">
    <location>
        <begin position="1"/>
        <end position="38"/>
    </location>
</feature>
<evidence type="ECO:0000313" key="2">
    <source>
        <dbReference type="EMBL" id="ELR69743.1"/>
    </source>
</evidence>
<evidence type="ECO:0000256" key="1">
    <source>
        <dbReference type="SAM" id="MobiDB-lite"/>
    </source>
</evidence>
<reference evidence="2 3" key="1">
    <citation type="submission" date="2012-12" db="EMBL/GenBank/DDBJ databases">
        <title>Genome assembly of Fulvivirga imtechensis AK7.</title>
        <authorList>
            <person name="Nupur N."/>
            <person name="Khatri I."/>
            <person name="Kumar R."/>
            <person name="Subramanian S."/>
            <person name="Pinnaka A."/>
        </authorList>
    </citation>
    <scope>NUCLEOTIDE SEQUENCE [LARGE SCALE GENOMIC DNA]</scope>
    <source>
        <strain evidence="2 3">AK7</strain>
    </source>
</reference>
<feature type="compositionally biased region" description="Polar residues" evidence="1">
    <location>
        <begin position="18"/>
        <end position="30"/>
    </location>
</feature>
<dbReference type="Proteomes" id="UP000011135">
    <property type="component" value="Unassembled WGS sequence"/>
</dbReference>
<name>L8JNL7_9BACT</name>
<dbReference type="STRING" id="1237149.C900_04720"/>
<dbReference type="AlphaFoldDB" id="L8JNL7"/>
<dbReference type="EMBL" id="AMZN01000069">
    <property type="protein sequence ID" value="ELR69743.1"/>
    <property type="molecule type" value="Genomic_DNA"/>
</dbReference>
<protein>
    <submittedName>
        <fullName evidence="2">Uncharacterized protein</fullName>
    </submittedName>
</protein>
<sequence length="38" mass="4328">MANRQSEQNYRLPVPSEPATSDMTSDQFPATRNFLDVI</sequence>